<protein>
    <submittedName>
        <fullName evidence="1">Uncharacterized protein</fullName>
    </submittedName>
</protein>
<evidence type="ECO:0000313" key="2">
    <source>
        <dbReference type="Proteomes" id="UP000250321"/>
    </source>
</evidence>
<proteinExistence type="predicted"/>
<reference evidence="1 2" key="1">
    <citation type="submission" date="2018-02" db="EMBL/GenBank/DDBJ databases">
        <title>Draft genome of wild Prunus yedoensis var. nudiflora.</title>
        <authorList>
            <person name="Baek S."/>
            <person name="Kim J.-H."/>
            <person name="Choi K."/>
            <person name="Kim G.-B."/>
            <person name="Cho A."/>
            <person name="Jang H."/>
            <person name="Shin C.-H."/>
            <person name="Yu H.-J."/>
            <person name="Mun J.-H."/>
        </authorList>
    </citation>
    <scope>NUCLEOTIDE SEQUENCE [LARGE SCALE GENOMIC DNA]</scope>
    <source>
        <strain evidence="2">cv. Jeju island</strain>
        <tissue evidence="1">Leaf</tissue>
    </source>
</reference>
<comment type="caution">
    <text evidence="1">The sequence shown here is derived from an EMBL/GenBank/DDBJ whole genome shotgun (WGS) entry which is preliminary data.</text>
</comment>
<accession>A0A314Y039</accession>
<sequence>MVASHHNTPSPPALSMSFNSSAWVHAHEPLKMMMHMTFFWGHIIAEWWIWVVMDDGAVVGCKEMMVRWCDGAVVDLWGYGLIFGNKD</sequence>
<dbReference type="OrthoDB" id="73901at2759"/>
<dbReference type="EMBL" id="PJQY01001880">
    <property type="protein sequence ID" value="PQP98626.1"/>
    <property type="molecule type" value="Genomic_DNA"/>
</dbReference>
<keyword evidence="2" id="KW-1185">Reference proteome</keyword>
<evidence type="ECO:0000313" key="1">
    <source>
        <dbReference type="EMBL" id="PQP98626.1"/>
    </source>
</evidence>
<dbReference type="AlphaFoldDB" id="A0A314Y039"/>
<gene>
    <name evidence="1" type="ORF">Pyn_38934</name>
</gene>
<name>A0A314Y039_PRUYE</name>
<dbReference type="Proteomes" id="UP000250321">
    <property type="component" value="Unassembled WGS sequence"/>
</dbReference>
<organism evidence="1 2">
    <name type="scientific">Prunus yedoensis var. nudiflora</name>
    <dbReference type="NCBI Taxonomy" id="2094558"/>
    <lineage>
        <taxon>Eukaryota</taxon>
        <taxon>Viridiplantae</taxon>
        <taxon>Streptophyta</taxon>
        <taxon>Embryophyta</taxon>
        <taxon>Tracheophyta</taxon>
        <taxon>Spermatophyta</taxon>
        <taxon>Magnoliopsida</taxon>
        <taxon>eudicotyledons</taxon>
        <taxon>Gunneridae</taxon>
        <taxon>Pentapetalae</taxon>
        <taxon>rosids</taxon>
        <taxon>fabids</taxon>
        <taxon>Rosales</taxon>
        <taxon>Rosaceae</taxon>
        <taxon>Amygdaloideae</taxon>
        <taxon>Amygdaleae</taxon>
        <taxon>Prunus</taxon>
    </lineage>
</organism>